<comment type="similarity">
    <text evidence="1 4">Belongs to the DNA mismatch repair MutL/HexB family.</text>
</comment>
<dbReference type="Pfam" id="PF01119">
    <property type="entry name" value="DNA_mis_repair"/>
    <property type="match status" value="1"/>
</dbReference>
<dbReference type="GO" id="GO:0032300">
    <property type="term" value="C:mismatch repair complex"/>
    <property type="evidence" value="ECO:0007669"/>
    <property type="project" value="InterPro"/>
</dbReference>
<dbReference type="InterPro" id="IPR042121">
    <property type="entry name" value="MutL_C_regsub"/>
</dbReference>
<evidence type="ECO:0000313" key="8">
    <source>
        <dbReference type="EMBL" id="HJB90190.1"/>
    </source>
</evidence>
<feature type="domain" description="MutL C-terminal dimerisation" evidence="6">
    <location>
        <begin position="454"/>
        <end position="596"/>
    </location>
</feature>
<dbReference type="Pfam" id="PF08676">
    <property type="entry name" value="MutL_C"/>
    <property type="match status" value="1"/>
</dbReference>
<dbReference type="PANTHER" id="PTHR10073">
    <property type="entry name" value="DNA MISMATCH REPAIR PROTEIN MLH, PMS, MUTL"/>
    <property type="match status" value="1"/>
</dbReference>
<dbReference type="EMBL" id="DWXE01000006">
    <property type="protein sequence ID" value="HJB90190.1"/>
    <property type="molecule type" value="Genomic_DNA"/>
</dbReference>
<dbReference type="HAMAP" id="MF_00149">
    <property type="entry name" value="DNA_mis_repair"/>
    <property type="match status" value="1"/>
</dbReference>
<dbReference type="InterPro" id="IPR042120">
    <property type="entry name" value="MutL_C_dimsub"/>
</dbReference>
<dbReference type="InterPro" id="IPR037198">
    <property type="entry name" value="MutL_C_sf"/>
</dbReference>
<dbReference type="InterPro" id="IPR014721">
    <property type="entry name" value="Ribsml_uS5_D2-typ_fold_subgr"/>
</dbReference>
<comment type="caution">
    <text evidence="8">The sequence shown here is derived from an EMBL/GenBank/DDBJ whole genome shotgun (WGS) entry which is preliminary data.</text>
</comment>
<dbReference type="PROSITE" id="PS00058">
    <property type="entry name" value="DNA_MISMATCH_REPAIR_1"/>
    <property type="match status" value="1"/>
</dbReference>
<sequence>MAEITVLDSKTIDQIAAGEVVERPASVVKELVENACDAGATAITVEIKDGGTTFIRVTDNGSGIEKDQVKRAFFRHATSKIKGVEDLARIHSLGFRGEALSSIAAVSLVEIVTKTKESLTGIRYCIEGEREREFSEVGAPEGTTIIVRDLFFNVPARKKFLKSPATEGGYIADLMEHMALSRPDISFQFQINRQTRFSTSGSGDLKEVIFRIYGREIAKEVFPFRAEEDGLVAEGFLGTPLLVRPNRNFEFFFVNRRYIRSKILSKGLENGYQAYLMQHKFPMAFLHVTSDPAQVDVNVHPSKMEVRFSDNPRVMEFLDRNVKRALTQREMIPEVSLPDGKEAKDPAAQRARQAQETAEKMVSGQLPAGPSQPASPQKRPQQETRPASGQRESQKRPAPAPGPVQPFETRRLAAAVREETLDYARQKEDLSRGRQMDLFEEKILTPQAVKRYEIIGQVFDTYWIAVYEDKMILIDQHAAHEKVKYEALIRRLKENSAESQNLLPPVVVTLSGPEADACARYGDYLAKLGFEIEPFGGNSYALRAVPCDLYGSFSGDLFAEILSDLCGDQRHDTPQAIAERIATMACRAAVKGNHRMDRREMQELLDQLLTLENPYHCPHGRPTMITMTRQELERKFKRIV</sequence>
<reference evidence="8" key="1">
    <citation type="journal article" date="2021" name="PeerJ">
        <title>Extensive microbial diversity within the chicken gut microbiome revealed by metagenomics and culture.</title>
        <authorList>
            <person name="Gilroy R."/>
            <person name="Ravi A."/>
            <person name="Getino M."/>
            <person name="Pursley I."/>
            <person name="Horton D.L."/>
            <person name="Alikhan N.F."/>
            <person name="Baker D."/>
            <person name="Gharbi K."/>
            <person name="Hall N."/>
            <person name="Watson M."/>
            <person name="Adriaenssens E.M."/>
            <person name="Foster-Nyarko E."/>
            <person name="Jarju S."/>
            <person name="Secka A."/>
            <person name="Antonio M."/>
            <person name="Oren A."/>
            <person name="Chaudhuri R.R."/>
            <person name="La Ragione R."/>
            <person name="Hildebrand F."/>
            <person name="Pallen M.J."/>
        </authorList>
    </citation>
    <scope>NUCLEOTIDE SEQUENCE</scope>
    <source>
        <strain evidence="8">USAMLcec3-2134</strain>
    </source>
</reference>
<dbReference type="NCBIfam" id="TIGR00585">
    <property type="entry name" value="mutl"/>
    <property type="match status" value="1"/>
</dbReference>
<protein>
    <recommendedName>
        <fullName evidence="4">DNA mismatch repair protein MutL</fullName>
    </recommendedName>
</protein>
<dbReference type="GO" id="GO:0006298">
    <property type="term" value="P:mismatch repair"/>
    <property type="evidence" value="ECO:0007669"/>
    <property type="project" value="UniProtKB-UniRule"/>
</dbReference>
<dbReference type="Gene3D" id="3.30.1540.20">
    <property type="entry name" value="MutL, C-terminal domain, dimerisation subdomain"/>
    <property type="match status" value="1"/>
</dbReference>
<keyword evidence="8" id="KW-0255">Endonuclease</keyword>
<keyword evidence="8" id="KW-0540">Nuclease</keyword>
<dbReference type="SMART" id="SM01340">
    <property type="entry name" value="DNA_mis_repair"/>
    <property type="match status" value="1"/>
</dbReference>
<feature type="region of interest" description="Disordered" evidence="5">
    <location>
        <begin position="329"/>
        <end position="407"/>
    </location>
</feature>
<dbReference type="CDD" id="cd16926">
    <property type="entry name" value="HATPase_MutL-MLH-PMS-like"/>
    <property type="match status" value="1"/>
</dbReference>
<dbReference type="InterPro" id="IPR002099">
    <property type="entry name" value="MutL/Mlh/PMS"/>
</dbReference>
<dbReference type="GO" id="GO:0005524">
    <property type="term" value="F:ATP binding"/>
    <property type="evidence" value="ECO:0007669"/>
    <property type="project" value="InterPro"/>
</dbReference>
<reference evidence="8" key="2">
    <citation type="submission" date="2021-04" db="EMBL/GenBank/DDBJ databases">
        <authorList>
            <person name="Gilroy R."/>
        </authorList>
    </citation>
    <scope>NUCLEOTIDE SEQUENCE</scope>
    <source>
        <strain evidence="8">USAMLcec3-2134</strain>
    </source>
</reference>
<proteinExistence type="inferred from homology"/>
<feature type="domain" description="DNA mismatch repair protein S5" evidence="7">
    <location>
        <begin position="209"/>
        <end position="327"/>
    </location>
</feature>
<dbReference type="CDD" id="cd00782">
    <property type="entry name" value="MutL_Trans"/>
    <property type="match status" value="1"/>
</dbReference>
<dbReference type="Proteomes" id="UP000886883">
    <property type="component" value="Unassembled WGS sequence"/>
</dbReference>
<dbReference type="GO" id="GO:0140664">
    <property type="term" value="F:ATP-dependent DNA damage sensor activity"/>
    <property type="evidence" value="ECO:0007669"/>
    <property type="project" value="InterPro"/>
</dbReference>
<dbReference type="GO" id="GO:0030983">
    <property type="term" value="F:mismatched DNA binding"/>
    <property type="evidence" value="ECO:0007669"/>
    <property type="project" value="InterPro"/>
</dbReference>
<organism evidence="8 9">
    <name type="scientific">Candidatus Eisenbergiella merdigallinarum</name>
    <dbReference type="NCBI Taxonomy" id="2838552"/>
    <lineage>
        <taxon>Bacteria</taxon>
        <taxon>Bacillati</taxon>
        <taxon>Bacillota</taxon>
        <taxon>Clostridia</taxon>
        <taxon>Lachnospirales</taxon>
        <taxon>Lachnospiraceae</taxon>
        <taxon>Eisenbergiella</taxon>
    </lineage>
</organism>
<dbReference type="Pfam" id="PF13589">
    <property type="entry name" value="HATPase_c_3"/>
    <property type="match status" value="1"/>
</dbReference>
<evidence type="ECO:0000256" key="5">
    <source>
        <dbReference type="SAM" id="MobiDB-lite"/>
    </source>
</evidence>
<dbReference type="SUPFAM" id="SSF54211">
    <property type="entry name" value="Ribosomal protein S5 domain 2-like"/>
    <property type="match status" value="1"/>
</dbReference>
<keyword evidence="2 4" id="KW-0227">DNA damage</keyword>
<dbReference type="SUPFAM" id="SSF55874">
    <property type="entry name" value="ATPase domain of HSP90 chaperone/DNA topoisomerase II/histidine kinase"/>
    <property type="match status" value="1"/>
</dbReference>
<dbReference type="SUPFAM" id="SSF118116">
    <property type="entry name" value="DNA mismatch repair protein MutL"/>
    <property type="match status" value="1"/>
</dbReference>
<dbReference type="GO" id="GO:0016887">
    <property type="term" value="F:ATP hydrolysis activity"/>
    <property type="evidence" value="ECO:0007669"/>
    <property type="project" value="InterPro"/>
</dbReference>
<evidence type="ECO:0000256" key="1">
    <source>
        <dbReference type="ARBA" id="ARBA00006082"/>
    </source>
</evidence>
<dbReference type="InterPro" id="IPR020568">
    <property type="entry name" value="Ribosomal_Su5_D2-typ_SF"/>
</dbReference>
<dbReference type="GO" id="GO:0004519">
    <property type="term" value="F:endonuclease activity"/>
    <property type="evidence" value="ECO:0007669"/>
    <property type="project" value="UniProtKB-KW"/>
</dbReference>
<dbReference type="InterPro" id="IPR013507">
    <property type="entry name" value="DNA_mismatch_S5_2-like"/>
</dbReference>
<keyword evidence="8" id="KW-0378">Hydrolase</keyword>
<dbReference type="InterPro" id="IPR036890">
    <property type="entry name" value="HATPase_C_sf"/>
</dbReference>
<dbReference type="Gene3D" id="3.30.565.10">
    <property type="entry name" value="Histidine kinase-like ATPase, C-terminal domain"/>
    <property type="match status" value="1"/>
</dbReference>
<dbReference type="InterPro" id="IPR014790">
    <property type="entry name" value="MutL_C"/>
</dbReference>
<dbReference type="Gene3D" id="3.30.1370.100">
    <property type="entry name" value="MutL, C-terminal domain, regulatory subdomain"/>
    <property type="match status" value="1"/>
</dbReference>
<dbReference type="InterPro" id="IPR038973">
    <property type="entry name" value="MutL/Mlh/Pms-like"/>
</dbReference>
<feature type="compositionally biased region" description="Polar residues" evidence="5">
    <location>
        <begin position="372"/>
        <end position="391"/>
    </location>
</feature>
<dbReference type="PANTHER" id="PTHR10073:SF12">
    <property type="entry name" value="DNA MISMATCH REPAIR PROTEIN MLH1"/>
    <property type="match status" value="1"/>
</dbReference>
<keyword evidence="3 4" id="KW-0234">DNA repair</keyword>
<evidence type="ECO:0000259" key="7">
    <source>
        <dbReference type="SMART" id="SM01340"/>
    </source>
</evidence>
<dbReference type="AlphaFoldDB" id="A0A9D2MRB5"/>
<evidence type="ECO:0000256" key="2">
    <source>
        <dbReference type="ARBA" id="ARBA00022763"/>
    </source>
</evidence>
<dbReference type="Gene3D" id="3.30.230.10">
    <property type="match status" value="1"/>
</dbReference>
<dbReference type="InterPro" id="IPR014762">
    <property type="entry name" value="DNA_mismatch_repair_CS"/>
</dbReference>
<comment type="function">
    <text evidence="4">This protein is involved in the repair of mismatches in DNA. It is required for dam-dependent methyl-directed DNA mismatch repair. May act as a 'molecular matchmaker', a protein that promotes the formation of a stable complex between two or more DNA-binding proteins in an ATP-dependent manner without itself being part of a final effector complex.</text>
</comment>
<accession>A0A9D2MRB5</accession>
<evidence type="ECO:0000256" key="3">
    <source>
        <dbReference type="ARBA" id="ARBA00023204"/>
    </source>
</evidence>
<evidence type="ECO:0000256" key="4">
    <source>
        <dbReference type="HAMAP-Rule" id="MF_00149"/>
    </source>
</evidence>
<dbReference type="SMART" id="SM00853">
    <property type="entry name" value="MutL_C"/>
    <property type="match status" value="1"/>
</dbReference>
<name>A0A9D2MRB5_9FIRM</name>
<dbReference type="InterPro" id="IPR020667">
    <property type="entry name" value="DNA_mismatch_repair_MutL"/>
</dbReference>
<evidence type="ECO:0000259" key="6">
    <source>
        <dbReference type="SMART" id="SM00853"/>
    </source>
</evidence>
<gene>
    <name evidence="4 8" type="primary">mutL</name>
    <name evidence="8" type="ORF">H9763_01850</name>
</gene>
<dbReference type="FunFam" id="3.30.565.10:FF:000003">
    <property type="entry name" value="DNA mismatch repair endonuclease MutL"/>
    <property type="match status" value="1"/>
</dbReference>
<evidence type="ECO:0000313" key="9">
    <source>
        <dbReference type="Proteomes" id="UP000886883"/>
    </source>
</evidence>